<comment type="caution">
    <text evidence="1">The sequence shown here is derived from an EMBL/GenBank/DDBJ whole genome shotgun (WGS) entry which is preliminary data.</text>
</comment>
<organism evidence="1">
    <name type="scientific">Populus alba</name>
    <name type="common">White poplar</name>
    <dbReference type="NCBI Taxonomy" id="43335"/>
    <lineage>
        <taxon>Eukaryota</taxon>
        <taxon>Viridiplantae</taxon>
        <taxon>Streptophyta</taxon>
        <taxon>Embryophyta</taxon>
        <taxon>Tracheophyta</taxon>
        <taxon>Spermatophyta</taxon>
        <taxon>Magnoliopsida</taxon>
        <taxon>eudicotyledons</taxon>
        <taxon>Gunneridae</taxon>
        <taxon>Pentapetalae</taxon>
        <taxon>rosids</taxon>
        <taxon>fabids</taxon>
        <taxon>Malpighiales</taxon>
        <taxon>Salicaceae</taxon>
        <taxon>Saliceae</taxon>
        <taxon>Populus</taxon>
    </lineage>
</organism>
<dbReference type="EMBL" id="RCHU01000559">
    <property type="protein sequence ID" value="TKS01735.1"/>
    <property type="molecule type" value="Genomic_DNA"/>
</dbReference>
<proteinExistence type="predicted"/>
<evidence type="ECO:0000313" key="1">
    <source>
        <dbReference type="EMBL" id="TKS01735.1"/>
    </source>
</evidence>
<protein>
    <submittedName>
        <fullName evidence="1">Uncharacterized protein</fullName>
    </submittedName>
</protein>
<dbReference type="AlphaFoldDB" id="A0A4U5Q176"/>
<reference evidence="1" key="1">
    <citation type="submission" date="2018-10" db="EMBL/GenBank/DDBJ databases">
        <title>Population genomic analysis revealed the cold adaptation of white poplar.</title>
        <authorList>
            <person name="Liu Y.-J."/>
        </authorList>
    </citation>
    <scope>NUCLEOTIDE SEQUENCE [LARGE SCALE GENOMIC DNA]</scope>
    <source>
        <strain evidence="1">PAL-ZL1</strain>
    </source>
</reference>
<name>A0A4U5Q176_POPAL</name>
<sequence length="119" mass="13311">MATSRSFDIGNKQSGSSRYCTDYEDTGHIKSYYYDLIGYPKWWDPSKALKHKSKTSPATSFVYTTIAEMSSPNTTTTALHISSKSPSHLINLHLLDLVQGLLILDQLIICPLILLMSLN</sequence>
<accession>A0A4U5Q176</accession>
<gene>
    <name evidence="1" type="ORF">D5086_0000170600</name>
</gene>